<evidence type="ECO:0000256" key="3">
    <source>
        <dbReference type="ARBA" id="ARBA00022694"/>
    </source>
</evidence>
<dbReference type="RefSeq" id="WP_149308221.1">
    <property type="nucleotide sequence ID" value="NZ_SRSD01000008.1"/>
</dbReference>
<evidence type="ECO:0000256" key="7">
    <source>
        <dbReference type="ARBA" id="ARBA00022842"/>
    </source>
</evidence>
<keyword evidence="4 10" id="KW-0479">Metal-binding</keyword>
<dbReference type="FunFam" id="3.30.1360.120:FF:000003">
    <property type="entry name" value="tRNA modification GTPase MnmE"/>
    <property type="match status" value="1"/>
</dbReference>
<dbReference type="GO" id="GO:0030488">
    <property type="term" value="P:tRNA methylation"/>
    <property type="evidence" value="ECO:0007669"/>
    <property type="project" value="TreeGrafter"/>
</dbReference>
<proteinExistence type="inferred from homology"/>
<dbReference type="HAMAP" id="MF_00379">
    <property type="entry name" value="GTPase_MnmE"/>
    <property type="match status" value="1"/>
</dbReference>
<evidence type="ECO:0000256" key="9">
    <source>
        <dbReference type="ARBA" id="ARBA00023134"/>
    </source>
</evidence>
<dbReference type="InterPro" id="IPR031168">
    <property type="entry name" value="G_TrmE"/>
</dbReference>
<comment type="function">
    <text evidence="10">Exhibits a very high intrinsic GTPase hydrolysis rate. Involved in the addition of a carboxymethylaminomethyl (cmnm) group at the wobble position (U34) of certain tRNAs, forming tRNA-cmnm(5)s(2)U34.</text>
</comment>
<feature type="binding site" evidence="10">
    <location>
        <begin position="274"/>
        <end position="277"/>
    </location>
    <ligand>
        <name>GTP</name>
        <dbReference type="ChEBI" id="CHEBI:37565"/>
    </ligand>
</feature>
<dbReference type="InterPro" id="IPR027266">
    <property type="entry name" value="TrmE/GcvT-like"/>
</dbReference>
<reference evidence="13 14" key="1">
    <citation type="submission" date="2019-04" db="EMBL/GenBank/DDBJ databases">
        <title>Geobacter ruber sp. nov., ferric-reducing bacteria isolated from paddy soil.</title>
        <authorList>
            <person name="Xu Z."/>
            <person name="Masuda Y."/>
            <person name="Itoh H."/>
            <person name="Senoo K."/>
        </authorList>
    </citation>
    <scope>NUCLEOTIDE SEQUENCE [LARGE SCALE GENOMIC DNA]</scope>
    <source>
        <strain evidence="13 14">Red88</strain>
    </source>
</reference>
<feature type="binding site" evidence="10">
    <location>
        <position position="249"/>
    </location>
    <ligand>
        <name>K(+)</name>
        <dbReference type="ChEBI" id="CHEBI:29103"/>
    </ligand>
</feature>
<dbReference type="InterPro" id="IPR018948">
    <property type="entry name" value="GTP-bd_TrmE_N"/>
</dbReference>
<dbReference type="Gene3D" id="3.30.1360.120">
    <property type="entry name" value="Probable tRNA modification gtpase trme, domain 1"/>
    <property type="match status" value="1"/>
</dbReference>
<dbReference type="EC" id="3.6.-.-" evidence="10"/>
<dbReference type="Proteomes" id="UP000324298">
    <property type="component" value="Unassembled WGS sequence"/>
</dbReference>
<dbReference type="EMBL" id="SRSD01000008">
    <property type="protein sequence ID" value="KAA0889716.1"/>
    <property type="molecule type" value="Genomic_DNA"/>
</dbReference>
<feature type="binding site" evidence="10">
    <location>
        <position position="23"/>
    </location>
    <ligand>
        <name>(6S)-5-formyl-5,6,7,8-tetrahydrofolate</name>
        <dbReference type="ChEBI" id="CHEBI:57457"/>
    </ligand>
</feature>
<dbReference type="GO" id="GO:0005525">
    <property type="term" value="F:GTP binding"/>
    <property type="evidence" value="ECO:0007669"/>
    <property type="project" value="UniProtKB-UniRule"/>
</dbReference>
<evidence type="ECO:0000256" key="4">
    <source>
        <dbReference type="ARBA" id="ARBA00022723"/>
    </source>
</evidence>
<sequence length="456" mass="48902">MYIEDTIAAIGTPQGEGGIGIVRVSGSLAEAIGLRLFRFCKGAAFASHFLHYGAVVAPDGDAVLDEAMAVLMRAPRSYTREDVLELHCHGGMLVVERTLAAVLACGARLAEPGEFSRRAFVNGRIDLVQAEAVMDVIAAKTEASLALAQRQRAGALSERIETIRRALTRSLAFVEASIDFPEDDIGETDTVALRSGVSEALDDIGSLLAGFDEGRILREGISVLIVGKPNAGKSSLLNRLLKENRAIVTHVPGTTRDIIEETVNLGGLAVRLLDTAGIRHTDDVVEREGINRALGKIPLADLVLFVLDSARPFSDEDRLILDAVKGKTTIVVLNKSDLPPIIDLPPTVGEMPRVALSAGTGTGIDDLREVIRTTFLHGSVLDSREFVAISRVRHRDALVSARSALHRFLSGLDEGRELETLAIDLRDALYAVGQVTGETTTDDILDVVFSSFCIGK</sequence>
<keyword evidence="14" id="KW-1185">Reference proteome</keyword>
<dbReference type="Pfam" id="PF12631">
    <property type="entry name" value="MnmE_helical"/>
    <property type="match status" value="1"/>
</dbReference>
<dbReference type="Gene3D" id="3.40.50.300">
    <property type="entry name" value="P-loop containing nucleotide triphosphate hydrolases"/>
    <property type="match status" value="1"/>
</dbReference>
<evidence type="ECO:0000256" key="10">
    <source>
        <dbReference type="HAMAP-Rule" id="MF_00379"/>
    </source>
</evidence>
<dbReference type="PRINTS" id="PR00326">
    <property type="entry name" value="GTP1OBG"/>
</dbReference>
<dbReference type="NCBIfam" id="TIGR00450">
    <property type="entry name" value="mnmE_trmE_thdF"/>
    <property type="match status" value="1"/>
</dbReference>
<dbReference type="PROSITE" id="PS51709">
    <property type="entry name" value="G_TRME"/>
    <property type="match status" value="1"/>
</dbReference>
<dbReference type="InterPro" id="IPR005225">
    <property type="entry name" value="Small_GTP-bd"/>
</dbReference>
<keyword evidence="5 10" id="KW-0547">Nucleotide-binding</keyword>
<evidence type="ECO:0000313" key="14">
    <source>
        <dbReference type="Proteomes" id="UP000324298"/>
    </source>
</evidence>
<evidence type="ECO:0000256" key="1">
    <source>
        <dbReference type="ARBA" id="ARBA00011043"/>
    </source>
</evidence>
<gene>
    <name evidence="10 13" type="primary">mnmE</name>
    <name evidence="10" type="synonym">trmE</name>
    <name evidence="13" type="ORF">ET418_13140</name>
</gene>
<dbReference type="CDD" id="cd14858">
    <property type="entry name" value="TrmE_N"/>
    <property type="match status" value="1"/>
</dbReference>
<dbReference type="NCBIfam" id="NF003661">
    <property type="entry name" value="PRK05291.1-3"/>
    <property type="match status" value="1"/>
</dbReference>
<comment type="cofactor">
    <cofactor evidence="10">
        <name>K(+)</name>
        <dbReference type="ChEBI" id="CHEBI:29103"/>
    </cofactor>
    <text evidence="10">Binds 1 potassium ion per subunit.</text>
</comment>
<comment type="caution">
    <text evidence="10">Lacks conserved residue(s) required for the propagation of feature annotation.</text>
</comment>
<dbReference type="GO" id="GO:0005829">
    <property type="term" value="C:cytosol"/>
    <property type="evidence" value="ECO:0007669"/>
    <property type="project" value="TreeGrafter"/>
</dbReference>
<evidence type="ECO:0000256" key="5">
    <source>
        <dbReference type="ARBA" id="ARBA00022741"/>
    </source>
</evidence>
<dbReference type="NCBIfam" id="TIGR00231">
    <property type="entry name" value="small_GTP"/>
    <property type="match status" value="1"/>
</dbReference>
<dbReference type="Gene3D" id="1.20.120.430">
    <property type="entry name" value="tRNA modification GTPase MnmE domain 2"/>
    <property type="match status" value="1"/>
</dbReference>
<keyword evidence="2 10" id="KW-0963">Cytoplasm</keyword>
<dbReference type="InterPro" id="IPR006073">
    <property type="entry name" value="GTP-bd"/>
</dbReference>
<dbReference type="InterPro" id="IPR027417">
    <property type="entry name" value="P-loop_NTPase"/>
</dbReference>
<comment type="similarity">
    <text evidence="1 10 11">Belongs to the TRAFAC class TrmE-Era-EngA-EngB-Septin-like GTPase superfamily. TrmE GTPase family.</text>
</comment>
<feature type="binding site" evidence="10">
    <location>
        <position position="255"/>
    </location>
    <ligand>
        <name>Mg(2+)</name>
        <dbReference type="ChEBI" id="CHEBI:18420"/>
    </ligand>
</feature>
<dbReference type="GO" id="GO:0046872">
    <property type="term" value="F:metal ion binding"/>
    <property type="evidence" value="ECO:0007669"/>
    <property type="project" value="UniProtKB-KW"/>
</dbReference>
<dbReference type="InterPro" id="IPR004520">
    <property type="entry name" value="GTPase_MnmE"/>
</dbReference>
<dbReference type="InterPro" id="IPR027368">
    <property type="entry name" value="MnmE_dom2"/>
</dbReference>
<keyword evidence="7 10" id="KW-0460">Magnesium</keyword>
<feature type="binding site" evidence="10">
    <location>
        <position position="234"/>
    </location>
    <ligand>
        <name>Mg(2+)</name>
        <dbReference type="ChEBI" id="CHEBI:18420"/>
    </ligand>
</feature>
<dbReference type="Pfam" id="PF10396">
    <property type="entry name" value="TrmE_N"/>
    <property type="match status" value="1"/>
</dbReference>
<protein>
    <recommendedName>
        <fullName evidence="10">tRNA modification GTPase MnmE</fullName>
        <ecNumber evidence="10">3.6.-.-</ecNumber>
    </recommendedName>
</protein>
<feature type="binding site" evidence="10">
    <location>
        <position position="85"/>
    </location>
    <ligand>
        <name>(6S)-5-formyl-5,6,7,8-tetrahydrofolate</name>
        <dbReference type="ChEBI" id="CHEBI:57457"/>
    </ligand>
</feature>
<keyword evidence="3 10" id="KW-0819">tRNA processing</keyword>
<dbReference type="OrthoDB" id="9805918at2"/>
<feature type="binding site" evidence="10">
    <location>
        <begin position="230"/>
        <end position="235"/>
    </location>
    <ligand>
        <name>GTP</name>
        <dbReference type="ChEBI" id="CHEBI:37565"/>
    </ligand>
</feature>
<accession>A0A5A9X9P3</accession>
<dbReference type="Pfam" id="PF01926">
    <property type="entry name" value="MMR_HSR1"/>
    <property type="match status" value="1"/>
</dbReference>
<comment type="subunit">
    <text evidence="10">Homodimer. Heterotetramer of two MnmE and two MnmG subunits.</text>
</comment>
<name>A0A5A9X9P3_9BACT</name>
<comment type="subcellular location">
    <subcellularLocation>
        <location evidence="10">Cytoplasm</location>
    </subcellularLocation>
</comment>
<dbReference type="PANTHER" id="PTHR42714:SF2">
    <property type="entry name" value="TRNA MODIFICATION GTPASE GTPBP3, MITOCHONDRIAL"/>
    <property type="match status" value="1"/>
</dbReference>
<feature type="domain" description="TrmE-type G" evidence="12">
    <location>
        <begin position="220"/>
        <end position="376"/>
    </location>
</feature>
<keyword evidence="9 10" id="KW-0342">GTP-binding</keyword>
<dbReference type="AlphaFoldDB" id="A0A5A9X9P3"/>
<evidence type="ECO:0000256" key="6">
    <source>
        <dbReference type="ARBA" id="ARBA00022801"/>
    </source>
</evidence>
<dbReference type="FunFam" id="3.40.50.300:FF:000494">
    <property type="entry name" value="tRNA modification GTPase MnmE"/>
    <property type="match status" value="1"/>
</dbReference>
<feature type="binding site" evidence="10">
    <location>
        <position position="251"/>
    </location>
    <ligand>
        <name>K(+)</name>
        <dbReference type="ChEBI" id="CHEBI:29103"/>
    </ligand>
</feature>
<evidence type="ECO:0000256" key="8">
    <source>
        <dbReference type="ARBA" id="ARBA00022958"/>
    </source>
</evidence>
<keyword evidence="8 10" id="KW-0630">Potassium</keyword>
<evidence type="ECO:0000256" key="11">
    <source>
        <dbReference type="RuleBase" id="RU003313"/>
    </source>
</evidence>
<feature type="binding site" evidence="10">
    <location>
        <position position="456"/>
    </location>
    <ligand>
        <name>(6S)-5-formyl-5,6,7,8-tetrahydrofolate</name>
        <dbReference type="ChEBI" id="CHEBI:57457"/>
    </ligand>
</feature>
<feature type="binding site" evidence="10">
    <location>
        <position position="254"/>
    </location>
    <ligand>
        <name>K(+)</name>
        <dbReference type="ChEBI" id="CHEBI:29103"/>
    </ligand>
</feature>
<dbReference type="GO" id="GO:0002098">
    <property type="term" value="P:tRNA wobble uridine modification"/>
    <property type="evidence" value="ECO:0007669"/>
    <property type="project" value="TreeGrafter"/>
</dbReference>
<dbReference type="PANTHER" id="PTHR42714">
    <property type="entry name" value="TRNA MODIFICATION GTPASE GTPBP3"/>
    <property type="match status" value="1"/>
</dbReference>
<keyword evidence="6 10" id="KW-0378">Hydrolase</keyword>
<evidence type="ECO:0000256" key="2">
    <source>
        <dbReference type="ARBA" id="ARBA00022490"/>
    </source>
</evidence>
<evidence type="ECO:0000313" key="13">
    <source>
        <dbReference type="EMBL" id="KAA0889716.1"/>
    </source>
</evidence>
<dbReference type="GO" id="GO:0003924">
    <property type="term" value="F:GTPase activity"/>
    <property type="evidence" value="ECO:0007669"/>
    <property type="project" value="UniProtKB-UniRule"/>
</dbReference>
<organism evidence="13 14">
    <name type="scientific">Oryzomonas rubra</name>
    <dbReference type="NCBI Taxonomy" id="2509454"/>
    <lineage>
        <taxon>Bacteria</taxon>
        <taxon>Pseudomonadati</taxon>
        <taxon>Thermodesulfobacteriota</taxon>
        <taxon>Desulfuromonadia</taxon>
        <taxon>Geobacterales</taxon>
        <taxon>Geobacteraceae</taxon>
        <taxon>Oryzomonas</taxon>
    </lineage>
</organism>
<feature type="binding site" evidence="10">
    <location>
        <position position="230"/>
    </location>
    <ligand>
        <name>K(+)</name>
        <dbReference type="ChEBI" id="CHEBI:29103"/>
    </ligand>
</feature>
<dbReference type="InterPro" id="IPR025867">
    <property type="entry name" value="MnmE_helical"/>
</dbReference>
<dbReference type="GO" id="GO:0042802">
    <property type="term" value="F:identical protein binding"/>
    <property type="evidence" value="ECO:0007669"/>
    <property type="project" value="UniProtKB-ARBA"/>
</dbReference>
<dbReference type="CDD" id="cd04164">
    <property type="entry name" value="trmE"/>
    <property type="match status" value="1"/>
</dbReference>
<evidence type="ECO:0000259" key="12">
    <source>
        <dbReference type="PROSITE" id="PS51709"/>
    </source>
</evidence>
<feature type="binding site" evidence="10">
    <location>
        <begin position="249"/>
        <end position="255"/>
    </location>
    <ligand>
        <name>GTP</name>
        <dbReference type="ChEBI" id="CHEBI:37565"/>
    </ligand>
</feature>
<feature type="binding site" evidence="10">
    <location>
        <position position="124"/>
    </location>
    <ligand>
        <name>(6S)-5-formyl-5,6,7,8-tetrahydrofolate</name>
        <dbReference type="ChEBI" id="CHEBI:57457"/>
    </ligand>
</feature>
<dbReference type="SUPFAM" id="SSF52540">
    <property type="entry name" value="P-loop containing nucleoside triphosphate hydrolases"/>
    <property type="match status" value="1"/>
</dbReference>
<comment type="caution">
    <text evidence="13">The sequence shown here is derived from an EMBL/GenBank/DDBJ whole genome shotgun (WGS) entry which is preliminary data.</text>
</comment>